<name>A0A6G0Y722_APHCR</name>
<sequence>MGLEWRSSQAIGSIHSKVRKICGSRNHQFPELSTDCVIRFPTWSNSTGSGDLIHVSSRRREVVSCV</sequence>
<organism evidence="1 2">
    <name type="scientific">Aphis craccivora</name>
    <name type="common">Cowpea aphid</name>
    <dbReference type="NCBI Taxonomy" id="307492"/>
    <lineage>
        <taxon>Eukaryota</taxon>
        <taxon>Metazoa</taxon>
        <taxon>Ecdysozoa</taxon>
        <taxon>Arthropoda</taxon>
        <taxon>Hexapoda</taxon>
        <taxon>Insecta</taxon>
        <taxon>Pterygota</taxon>
        <taxon>Neoptera</taxon>
        <taxon>Paraneoptera</taxon>
        <taxon>Hemiptera</taxon>
        <taxon>Sternorrhyncha</taxon>
        <taxon>Aphidomorpha</taxon>
        <taxon>Aphidoidea</taxon>
        <taxon>Aphididae</taxon>
        <taxon>Aphidini</taxon>
        <taxon>Aphis</taxon>
        <taxon>Aphis</taxon>
    </lineage>
</organism>
<comment type="caution">
    <text evidence="1">The sequence shown here is derived from an EMBL/GenBank/DDBJ whole genome shotgun (WGS) entry which is preliminary data.</text>
</comment>
<keyword evidence="2" id="KW-1185">Reference proteome</keyword>
<gene>
    <name evidence="1" type="ORF">FWK35_00039251</name>
</gene>
<dbReference type="AlphaFoldDB" id="A0A6G0Y722"/>
<dbReference type="EMBL" id="VUJU01005808">
    <property type="protein sequence ID" value="KAF0750203.1"/>
    <property type="molecule type" value="Genomic_DNA"/>
</dbReference>
<dbReference type="Proteomes" id="UP000478052">
    <property type="component" value="Unassembled WGS sequence"/>
</dbReference>
<evidence type="ECO:0000313" key="1">
    <source>
        <dbReference type="EMBL" id="KAF0750203.1"/>
    </source>
</evidence>
<accession>A0A6G0Y722</accession>
<reference evidence="1 2" key="1">
    <citation type="submission" date="2019-08" db="EMBL/GenBank/DDBJ databases">
        <title>Whole genome of Aphis craccivora.</title>
        <authorList>
            <person name="Voronova N.V."/>
            <person name="Shulinski R.S."/>
            <person name="Bandarenka Y.V."/>
            <person name="Zhorov D.G."/>
            <person name="Warner D."/>
        </authorList>
    </citation>
    <scope>NUCLEOTIDE SEQUENCE [LARGE SCALE GENOMIC DNA]</scope>
    <source>
        <strain evidence="1">180601</strain>
        <tissue evidence="1">Whole Body</tissue>
    </source>
</reference>
<evidence type="ECO:0000313" key="2">
    <source>
        <dbReference type="Proteomes" id="UP000478052"/>
    </source>
</evidence>
<proteinExistence type="predicted"/>
<protein>
    <submittedName>
        <fullName evidence="1">Uncharacterized protein</fullName>
    </submittedName>
</protein>